<dbReference type="InterPro" id="IPR036291">
    <property type="entry name" value="NAD(P)-bd_dom_sf"/>
</dbReference>
<dbReference type="EMBL" id="VIFX01000004">
    <property type="protein sequence ID" value="TQR87772.1"/>
    <property type="molecule type" value="Genomic_DNA"/>
</dbReference>
<dbReference type="PANTHER" id="PTHR42760">
    <property type="entry name" value="SHORT-CHAIN DEHYDROGENASES/REDUCTASES FAMILY MEMBER"/>
    <property type="match status" value="1"/>
</dbReference>
<dbReference type="SUPFAM" id="SSF51735">
    <property type="entry name" value="NAD(P)-binding Rossmann-fold domains"/>
    <property type="match status" value="1"/>
</dbReference>
<dbReference type="PROSITE" id="PS00061">
    <property type="entry name" value="ADH_SHORT"/>
    <property type="match status" value="1"/>
</dbReference>
<dbReference type="Proteomes" id="UP000315759">
    <property type="component" value="Unassembled WGS sequence"/>
</dbReference>
<dbReference type="PRINTS" id="PR00081">
    <property type="entry name" value="GDHRDH"/>
</dbReference>
<comment type="similarity">
    <text evidence="1">Belongs to the short-chain dehydrogenases/reductases (SDR) family.</text>
</comment>
<dbReference type="GO" id="GO:0016616">
    <property type="term" value="F:oxidoreductase activity, acting on the CH-OH group of donors, NAD or NADP as acceptor"/>
    <property type="evidence" value="ECO:0007669"/>
    <property type="project" value="TreeGrafter"/>
</dbReference>
<keyword evidence="5" id="KW-1185">Reference proteome</keyword>
<dbReference type="FunFam" id="3.40.50.720:FF:000084">
    <property type="entry name" value="Short-chain dehydrogenase reductase"/>
    <property type="match status" value="1"/>
</dbReference>
<dbReference type="InterPro" id="IPR020904">
    <property type="entry name" value="Sc_DH/Rdtase_CS"/>
</dbReference>
<dbReference type="InterPro" id="IPR002347">
    <property type="entry name" value="SDR_fam"/>
</dbReference>
<dbReference type="PANTHER" id="PTHR42760:SF115">
    <property type="entry name" value="3-OXOACYL-[ACYL-CARRIER-PROTEIN] REDUCTASE FABG"/>
    <property type="match status" value="1"/>
</dbReference>
<comment type="caution">
    <text evidence="4">The sequence shown here is derived from an EMBL/GenBank/DDBJ whole genome shotgun (WGS) entry which is preliminary data.</text>
</comment>
<reference evidence="4 5" key="1">
    <citation type="submission" date="2018-10" db="EMBL/GenBank/DDBJ databases">
        <title>Draft genome of Mycobacterium hodleri strain B.</title>
        <authorList>
            <person name="Amande T.J."/>
            <person name="Mcgenity T.J."/>
        </authorList>
    </citation>
    <scope>NUCLEOTIDE SEQUENCE [LARGE SCALE GENOMIC DNA]</scope>
    <source>
        <strain evidence="4 5">B</strain>
    </source>
</reference>
<evidence type="ECO:0000256" key="1">
    <source>
        <dbReference type="ARBA" id="ARBA00006484"/>
    </source>
</evidence>
<dbReference type="AlphaFoldDB" id="A0A544W699"/>
<dbReference type="Pfam" id="PF13561">
    <property type="entry name" value="adh_short_C2"/>
    <property type="match status" value="1"/>
</dbReference>
<name>A0A544W699_9MYCO</name>
<evidence type="ECO:0000313" key="5">
    <source>
        <dbReference type="Proteomes" id="UP000315759"/>
    </source>
</evidence>
<gene>
    <name evidence="4" type="ORF">D8S82_03880</name>
</gene>
<evidence type="ECO:0000259" key="3">
    <source>
        <dbReference type="SMART" id="SM00822"/>
    </source>
</evidence>
<keyword evidence="2" id="KW-0560">Oxidoreductase</keyword>
<sequence length="248" mass="24924">MGSLDGKNALVTGGTAGIGLASARALAEAGAHVFLTGRNQETIDAAVASIGPSATGIRSDVSDPAQLDAIVDAITAHGGGLDAVFTNAGGGEFATLEEVTVEHYLDTFNRNVAGTMFTVQKVLPLLNDGASVILSGSTSASRGIPSFGVYAASKAAVRSFGRTWAAELAPRGIRVNTLVPGPVETPGLVGLAPAGGEKELLKNLTADVTLGRIGQPNEIGAAVVFLASPASSFMTGSEMFVDGGEVQT</sequence>
<organism evidence="4 5">
    <name type="scientific">Mycolicibacterium hodleri</name>
    <dbReference type="NCBI Taxonomy" id="49897"/>
    <lineage>
        <taxon>Bacteria</taxon>
        <taxon>Bacillati</taxon>
        <taxon>Actinomycetota</taxon>
        <taxon>Actinomycetes</taxon>
        <taxon>Mycobacteriales</taxon>
        <taxon>Mycobacteriaceae</taxon>
        <taxon>Mycolicibacterium</taxon>
    </lineage>
</organism>
<evidence type="ECO:0000313" key="4">
    <source>
        <dbReference type="EMBL" id="TQR87772.1"/>
    </source>
</evidence>
<accession>A0A544W699</accession>
<dbReference type="InterPro" id="IPR057326">
    <property type="entry name" value="KR_dom"/>
</dbReference>
<dbReference type="CDD" id="cd05233">
    <property type="entry name" value="SDR_c"/>
    <property type="match status" value="1"/>
</dbReference>
<dbReference type="SMART" id="SM00822">
    <property type="entry name" value="PKS_KR"/>
    <property type="match status" value="1"/>
</dbReference>
<feature type="domain" description="Ketoreductase" evidence="3">
    <location>
        <begin position="7"/>
        <end position="181"/>
    </location>
</feature>
<dbReference type="RefSeq" id="WP_142550823.1">
    <property type="nucleotide sequence ID" value="NZ_VIFX01000004.1"/>
</dbReference>
<protein>
    <submittedName>
        <fullName evidence="4">SDR family oxidoreductase</fullName>
    </submittedName>
</protein>
<evidence type="ECO:0000256" key="2">
    <source>
        <dbReference type="ARBA" id="ARBA00023002"/>
    </source>
</evidence>
<dbReference type="Gene3D" id="3.40.50.720">
    <property type="entry name" value="NAD(P)-binding Rossmann-like Domain"/>
    <property type="match status" value="1"/>
</dbReference>
<proteinExistence type="inferred from homology"/>